<proteinExistence type="predicted"/>
<protein>
    <submittedName>
        <fullName evidence="1">Uncharacterized protein</fullName>
    </submittedName>
</protein>
<accession>A0A6M3LK62</accession>
<dbReference type="EMBL" id="MT143302">
    <property type="protein sequence ID" value="QJA95290.1"/>
    <property type="molecule type" value="Genomic_DNA"/>
</dbReference>
<organism evidence="1">
    <name type="scientific">viral metagenome</name>
    <dbReference type="NCBI Taxonomy" id="1070528"/>
    <lineage>
        <taxon>unclassified sequences</taxon>
        <taxon>metagenomes</taxon>
        <taxon>organismal metagenomes</taxon>
    </lineage>
</organism>
<reference evidence="1" key="1">
    <citation type="submission" date="2020-03" db="EMBL/GenBank/DDBJ databases">
        <title>The deep terrestrial virosphere.</title>
        <authorList>
            <person name="Holmfeldt K."/>
            <person name="Nilsson E."/>
            <person name="Simone D."/>
            <person name="Lopez-Fernandez M."/>
            <person name="Wu X."/>
            <person name="de Brujin I."/>
            <person name="Lundin D."/>
            <person name="Andersson A."/>
            <person name="Bertilsson S."/>
            <person name="Dopson M."/>
        </authorList>
    </citation>
    <scope>NUCLEOTIDE SEQUENCE</scope>
    <source>
        <strain evidence="1">MM415B05486</strain>
    </source>
</reference>
<evidence type="ECO:0000313" key="1">
    <source>
        <dbReference type="EMBL" id="QJA95290.1"/>
    </source>
</evidence>
<name>A0A6M3LK62_9ZZZZ</name>
<dbReference type="AlphaFoldDB" id="A0A6M3LK62"/>
<gene>
    <name evidence="1" type="ORF">MM415B05486_0005</name>
</gene>
<sequence length="66" mass="7890">MIERLFKGHKIQVVWDEDVNAFVIKCYNLSTSEMIFCYTDFDLGHKKEVMYRAKVKLNKMLKSEKV</sequence>